<protein>
    <recommendedName>
        <fullName evidence="2">RNA polymerase alpha subunit C-terminal domain-containing protein</fullName>
    </recommendedName>
</protein>
<evidence type="ECO:0008006" key="2">
    <source>
        <dbReference type="Google" id="ProtNLM"/>
    </source>
</evidence>
<gene>
    <name evidence="1" type="ORF">LCGC14_2418960</name>
</gene>
<evidence type="ECO:0000313" key="1">
    <source>
        <dbReference type="EMBL" id="KKL24076.1"/>
    </source>
</evidence>
<dbReference type="AlphaFoldDB" id="A0A0F9E2C4"/>
<organism evidence="1">
    <name type="scientific">marine sediment metagenome</name>
    <dbReference type="NCBI Taxonomy" id="412755"/>
    <lineage>
        <taxon>unclassified sequences</taxon>
        <taxon>metagenomes</taxon>
        <taxon>ecological metagenomes</taxon>
    </lineage>
</organism>
<reference evidence="1" key="1">
    <citation type="journal article" date="2015" name="Nature">
        <title>Complex archaea that bridge the gap between prokaryotes and eukaryotes.</title>
        <authorList>
            <person name="Spang A."/>
            <person name="Saw J.H."/>
            <person name="Jorgensen S.L."/>
            <person name="Zaremba-Niedzwiedzka K."/>
            <person name="Martijn J."/>
            <person name="Lind A.E."/>
            <person name="van Eijk R."/>
            <person name="Schleper C."/>
            <person name="Guy L."/>
            <person name="Ettema T.J."/>
        </authorList>
    </citation>
    <scope>NUCLEOTIDE SEQUENCE</scope>
</reference>
<dbReference type="EMBL" id="LAZR01036728">
    <property type="protein sequence ID" value="KKL24076.1"/>
    <property type="molecule type" value="Genomic_DNA"/>
</dbReference>
<accession>A0A0F9E2C4</accession>
<name>A0A0F9E2C4_9ZZZZ</name>
<sequence length="76" mass="8562">MKIGIKLNINTKPNTDGLITRLKNIRSIGKKTIDQILLLADTETKLIEIASNNQDLLFKALRDNIADKIIKEFKNG</sequence>
<comment type="caution">
    <text evidence="1">The sequence shown here is derived from an EMBL/GenBank/DDBJ whole genome shotgun (WGS) entry which is preliminary data.</text>
</comment>
<proteinExistence type="predicted"/>